<dbReference type="PANTHER" id="PTHR24567">
    <property type="entry name" value="CRP FAMILY TRANSCRIPTIONAL REGULATORY PROTEIN"/>
    <property type="match status" value="1"/>
</dbReference>
<dbReference type="SMART" id="SM00100">
    <property type="entry name" value="cNMP"/>
    <property type="match status" value="1"/>
</dbReference>
<keyword evidence="2" id="KW-0238">DNA-binding</keyword>
<dbReference type="CDD" id="cd00038">
    <property type="entry name" value="CAP_ED"/>
    <property type="match status" value="1"/>
</dbReference>
<sequence>MSIKGIFPIDKWDFKSESIMHDLPQEVYELLEKHKSEQIYKKNNVLFREGTFPSGIFFIARGKVKKYKTDKEGKEQIIYLAGPGELVGYHAILSGDRYPDSAAVMEDSVISFIPKEDFIKAVEFSPVLNYRLLKTLSHEFGVLANNLTMIAHKTVKERLAVQLIIIREKYKLSNTGEGLIEINISRDDLANLVGTARENVVRVLTEFKNEGILETRGRKIMVQDVNRLVTIANQK</sequence>
<protein>
    <submittedName>
        <fullName evidence="6">Transcriptional regulator, Crp/Fnr family</fullName>
    </submittedName>
</protein>
<dbReference type="SUPFAM" id="SSF51206">
    <property type="entry name" value="cAMP-binding domain-like"/>
    <property type="match status" value="1"/>
</dbReference>
<evidence type="ECO:0000259" key="4">
    <source>
        <dbReference type="PROSITE" id="PS50042"/>
    </source>
</evidence>
<dbReference type="Proteomes" id="UP000184420">
    <property type="component" value="Unassembled WGS sequence"/>
</dbReference>
<dbReference type="InterPro" id="IPR000595">
    <property type="entry name" value="cNMP-bd_dom"/>
</dbReference>
<dbReference type="SUPFAM" id="SSF46785">
    <property type="entry name" value="Winged helix' DNA-binding domain"/>
    <property type="match status" value="1"/>
</dbReference>
<evidence type="ECO:0000259" key="5">
    <source>
        <dbReference type="PROSITE" id="PS51063"/>
    </source>
</evidence>
<dbReference type="Gene3D" id="1.10.10.10">
    <property type="entry name" value="Winged helix-like DNA-binding domain superfamily/Winged helix DNA-binding domain"/>
    <property type="match status" value="1"/>
</dbReference>
<dbReference type="Pfam" id="PF00027">
    <property type="entry name" value="cNMP_binding"/>
    <property type="match status" value="1"/>
</dbReference>
<dbReference type="InterPro" id="IPR014710">
    <property type="entry name" value="RmlC-like_jellyroll"/>
</dbReference>
<organism evidence="6 7">
    <name type="scientific">Chitinophaga jiangningensis</name>
    <dbReference type="NCBI Taxonomy" id="1419482"/>
    <lineage>
        <taxon>Bacteria</taxon>
        <taxon>Pseudomonadati</taxon>
        <taxon>Bacteroidota</taxon>
        <taxon>Chitinophagia</taxon>
        <taxon>Chitinophagales</taxon>
        <taxon>Chitinophagaceae</taxon>
        <taxon>Chitinophaga</taxon>
    </lineage>
</organism>
<dbReference type="EMBL" id="FRBL01000003">
    <property type="protein sequence ID" value="SHL37748.1"/>
    <property type="molecule type" value="Genomic_DNA"/>
</dbReference>
<gene>
    <name evidence="6" type="ORF">SAMN05444266_103128</name>
</gene>
<name>A0A1M7A4V9_9BACT</name>
<accession>A0A1M7A4V9</accession>
<proteinExistence type="predicted"/>
<dbReference type="PROSITE" id="PS50042">
    <property type="entry name" value="CNMP_BINDING_3"/>
    <property type="match status" value="1"/>
</dbReference>
<keyword evidence="1" id="KW-0805">Transcription regulation</keyword>
<dbReference type="SMART" id="SM00419">
    <property type="entry name" value="HTH_CRP"/>
    <property type="match status" value="1"/>
</dbReference>
<dbReference type="Gene3D" id="2.60.120.10">
    <property type="entry name" value="Jelly Rolls"/>
    <property type="match status" value="1"/>
</dbReference>
<evidence type="ECO:0000256" key="2">
    <source>
        <dbReference type="ARBA" id="ARBA00023125"/>
    </source>
</evidence>
<dbReference type="InterPro" id="IPR050397">
    <property type="entry name" value="Env_Response_Regulators"/>
</dbReference>
<dbReference type="AlphaFoldDB" id="A0A1M7A4V9"/>
<dbReference type="InterPro" id="IPR012318">
    <property type="entry name" value="HTH_CRP"/>
</dbReference>
<dbReference type="Pfam" id="PF13545">
    <property type="entry name" value="HTH_Crp_2"/>
    <property type="match status" value="1"/>
</dbReference>
<dbReference type="InterPro" id="IPR018490">
    <property type="entry name" value="cNMP-bd_dom_sf"/>
</dbReference>
<dbReference type="OrthoDB" id="9127033at2"/>
<keyword evidence="7" id="KW-1185">Reference proteome</keyword>
<feature type="domain" description="Cyclic nucleotide-binding" evidence="4">
    <location>
        <begin position="19"/>
        <end position="104"/>
    </location>
</feature>
<dbReference type="InterPro" id="IPR036388">
    <property type="entry name" value="WH-like_DNA-bd_sf"/>
</dbReference>
<dbReference type="InterPro" id="IPR036390">
    <property type="entry name" value="WH_DNA-bd_sf"/>
</dbReference>
<dbReference type="STRING" id="1419482.SAMN05444266_103128"/>
<reference evidence="6 7" key="1">
    <citation type="submission" date="2016-11" db="EMBL/GenBank/DDBJ databases">
        <authorList>
            <person name="Jaros S."/>
            <person name="Januszkiewicz K."/>
            <person name="Wedrychowicz H."/>
        </authorList>
    </citation>
    <scope>NUCLEOTIDE SEQUENCE [LARGE SCALE GENOMIC DNA]</scope>
    <source>
        <strain evidence="6 7">DSM 27406</strain>
    </source>
</reference>
<evidence type="ECO:0000313" key="7">
    <source>
        <dbReference type="Proteomes" id="UP000184420"/>
    </source>
</evidence>
<dbReference type="PANTHER" id="PTHR24567:SF74">
    <property type="entry name" value="HTH-TYPE TRANSCRIPTIONAL REGULATOR ARCR"/>
    <property type="match status" value="1"/>
</dbReference>
<dbReference type="GO" id="GO:0003677">
    <property type="term" value="F:DNA binding"/>
    <property type="evidence" value="ECO:0007669"/>
    <property type="project" value="UniProtKB-KW"/>
</dbReference>
<dbReference type="PRINTS" id="PR00034">
    <property type="entry name" value="HTHCRP"/>
</dbReference>
<evidence type="ECO:0000313" key="6">
    <source>
        <dbReference type="EMBL" id="SHL37748.1"/>
    </source>
</evidence>
<evidence type="ECO:0000256" key="1">
    <source>
        <dbReference type="ARBA" id="ARBA00023015"/>
    </source>
</evidence>
<keyword evidence="3" id="KW-0804">Transcription</keyword>
<dbReference type="GO" id="GO:0005829">
    <property type="term" value="C:cytosol"/>
    <property type="evidence" value="ECO:0007669"/>
    <property type="project" value="TreeGrafter"/>
</dbReference>
<dbReference type="PROSITE" id="PS51063">
    <property type="entry name" value="HTH_CRP_2"/>
    <property type="match status" value="1"/>
</dbReference>
<dbReference type="RefSeq" id="WP_073079808.1">
    <property type="nucleotide sequence ID" value="NZ_FRBL01000003.1"/>
</dbReference>
<feature type="domain" description="HTH crp-type" evidence="5">
    <location>
        <begin position="153"/>
        <end position="226"/>
    </location>
</feature>
<dbReference type="GO" id="GO:0003700">
    <property type="term" value="F:DNA-binding transcription factor activity"/>
    <property type="evidence" value="ECO:0007669"/>
    <property type="project" value="TreeGrafter"/>
</dbReference>
<evidence type="ECO:0000256" key="3">
    <source>
        <dbReference type="ARBA" id="ARBA00023163"/>
    </source>
</evidence>